<dbReference type="GO" id="GO:0034476">
    <property type="term" value="P:U5 snRNA 3'-end processing"/>
    <property type="evidence" value="ECO:0007669"/>
    <property type="project" value="TreeGrafter"/>
</dbReference>
<dbReference type="InterPro" id="IPR050590">
    <property type="entry name" value="Exosome_comp_Rrp42_subfam"/>
</dbReference>
<dbReference type="PANTHER" id="PTHR11097">
    <property type="entry name" value="EXOSOME COMPLEX EXONUCLEASE RIBOSOMAL RNA PROCESSING PROTEIN"/>
    <property type="match status" value="1"/>
</dbReference>
<evidence type="ECO:0000256" key="2">
    <source>
        <dbReference type="ARBA" id="ARBA00004604"/>
    </source>
</evidence>
<dbReference type="GO" id="GO:0034473">
    <property type="term" value="P:U1 snRNA 3'-end processing"/>
    <property type="evidence" value="ECO:0007669"/>
    <property type="project" value="TreeGrafter"/>
</dbReference>
<evidence type="ECO:0000256" key="9">
    <source>
        <dbReference type="ARBA" id="ARBA00030617"/>
    </source>
</evidence>
<dbReference type="EMBL" id="CP086719">
    <property type="protein sequence ID" value="WOO84793.1"/>
    <property type="molecule type" value="Genomic_DNA"/>
</dbReference>
<evidence type="ECO:0000313" key="11">
    <source>
        <dbReference type="EMBL" id="WOO84793.1"/>
    </source>
</evidence>
<keyword evidence="7" id="KW-0694">RNA-binding</keyword>
<keyword evidence="4" id="KW-0963">Cytoplasm</keyword>
<dbReference type="SUPFAM" id="SSF55666">
    <property type="entry name" value="Ribonuclease PH domain 2-like"/>
    <property type="match status" value="1"/>
</dbReference>
<evidence type="ECO:0000256" key="8">
    <source>
        <dbReference type="ARBA" id="ARBA00023242"/>
    </source>
</evidence>
<dbReference type="GO" id="GO:0000467">
    <property type="term" value="P:exonucleolytic trimming to generate mature 3'-end of 5.8S rRNA from tricistronic rRNA transcript (SSU-rRNA, 5.8S rRNA, LSU-rRNA)"/>
    <property type="evidence" value="ECO:0007669"/>
    <property type="project" value="TreeGrafter"/>
</dbReference>
<keyword evidence="6" id="KW-0271">Exosome</keyword>
<dbReference type="GO" id="GO:0000176">
    <property type="term" value="C:nuclear exosome (RNase complex)"/>
    <property type="evidence" value="ECO:0007669"/>
    <property type="project" value="TreeGrafter"/>
</dbReference>
<dbReference type="CDD" id="cd11369">
    <property type="entry name" value="RNase_PH_RRP43"/>
    <property type="match status" value="1"/>
</dbReference>
<organism evidence="11 12">
    <name type="scientific">Vanrija pseudolonga</name>
    <dbReference type="NCBI Taxonomy" id="143232"/>
    <lineage>
        <taxon>Eukaryota</taxon>
        <taxon>Fungi</taxon>
        <taxon>Dikarya</taxon>
        <taxon>Basidiomycota</taxon>
        <taxon>Agaricomycotina</taxon>
        <taxon>Tremellomycetes</taxon>
        <taxon>Trichosporonales</taxon>
        <taxon>Trichosporonaceae</taxon>
        <taxon>Vanrija</taxon>
    </lineage>
</organism>
<comment type="subcellular location">
    <subcellularLocation>
        <location evidence="1">Cytoplasm</location>
    </subcellularLocation>
    <subcellularLocation>
        <location evidence="2">Nucleus</location>
        <location evidence="2">Nucleolus</location>
    </subcellularLocation>
</comment>
<dbReference type="GO" id="GO:0071035">
    <property type="term" value="P:nuclear polyadenylation-dependent rRNA catabolic process"/>
    <property type="evidence" value="ECO:0007669"/>
    <property type="project" value="TreeGrafter"/>
</dbReference>
<evidence type="ECO:0000313" key="12">
    <source>
        <dbReference type="Proteomes" id="UP000827549"/>
    </source>
</evidence>
<evidence type="ECO:0000259" key="10">
    <source>
        <dbReference type="Pfam" id="PF01138"/>
    </source>
</evidence>
<dbReference type="InterPro" id="IPR033196">
    <property type="entry name" value="Rrp43"/>
</dbReference>
<evidence type="ECO:0000256" key="6">
    <source>
        <dbReference type="ARBA" id="ARBA00022835"/>
    </source>
</evidence>
<comment type="similarity">
    <text evidence="3">Belongs to the RNase PH family.</text>
</comment>
<dbReference type="GeneID" id="87811472"/>
<evidence type="ECO:0000256" key="3">
    <source>
        <dbReference type="ARBA" id="ARBA00006678"/>
    </source>
</evidence>
<dbReference type="GO" id="GO:0000177">
    <property type="term" value="C:cytoplasmic exosome (RNase complex)"/>
    <property type="evidence" value="ECO:0007669"/>
    <property type="project" value="TreeGrafter"/>
</dbReference>
<evidence type="ECO:0000256" key="5">
    <source>
        <dbReference type="ARBA" id="ARBA00022552"/>
    </source>
</evidence>
<dbReference type="InterPro" id="IPR036345">
    <property type="entry name" value="ExoRNase_PH_dom2_sf"/>
</dbReference>
<dbReference type="RefSeq" id="XP_062630819.1">
    <property type="nucleotide sequence ID" value="XM_062774835.1"/>
</dbReference>
<dbReference type="InterPro" id="IPR001247">
    <property type="entry name" value="ExoRNase_PH_dom1"/>
</dbReference>
<reference evidence="11" key="1">
    <citation type="submission" date="2023-10" db="EMBL/GenBank/DDBJ databases">
        <authorList>
            <person name="Noh H."/>
        </authorList>
    </citation>
    <scope>NUCLEOTIDE SEQUENCE</scope>
    <source>
        <strain evidence="11">DUCC4014</strain>
    </source>
</reference>
<dbReference type="GO" id="GO:0071028">
    <property type="term" value="P:nuclear mRNA surveillance"/>
    <property type="evidence" value="ECO:0007669"/>
    <property type="project" value="TreeGrafter"/>
</dbReference>
<keyword evidence="8" id="KW-0539">Nucleus</keyword>
<dbReference type="SUPFAM" id="SSF54211">
    <property type="entry name" value="Ribosomal protein S5 domain 2-like"/>
    <property type="match status" value="1"/>
</dbReference>
<dbReference type="PANTHER" id="PTHR11097:SF9">
    <property type="entry name" value="EXOSOME COMPLEX COMPONENT RRP43"/>
    <property type="match status" value="1"/>
</dbReference>
<feature type="domain" description="Exoribonuclease phosphorolytic" evidence="10">
    <location>
        <begin position="56"/>
        <end position="189"/>
    </location>
</feature>
<dbReference type="Proteomes" id="UP000827549">
    <property type="component" value="Chromosome 6"/>
</dbReference>
<proteinExistence type="inferred from homology"/>
<sequence>MATAAAVAQPTPDASTSAAGGASAAAVFKRLHPEQYLTRFLNEGYRPDGRRIGAWRDVSVNVGSIATANGSALVRMGETTMVCGVKAEIAEPTGAAPNDGFVVPNIDLPALCSPRFKPGPPPEEAQTFSNWLNDLVVSSRTLPPSSLVIAPGKAAWVIYIDVVCINYDGNAYDAAVLAVMAALKNTRLPKATFNEETLQTTCDASETYPLPLGRIPLTCSFGIFQSTYLLPDPTAFESDLLPTTMTIALDERGHGCGVRHEGLGGISGRSGAAVLDEAWEAAAAHVGELRAILDAQG</sequence>
<evidence type="ECO:0000256" key="1">
    <source>
        <dbReference type="ARBA" id="ARBA00004496"/>
    </source>
</evidence>
<dbReference type="Pfam" id="PF01138">
    <property type="entry name" value="RNase_PH"/>
    <property type="match status" value="1"/>
</dbReference>
<gene>
    <name evidence="11" type="primary">EXOSC8</name>
    <name evidence="11" type="ORF">LOC62_06G008305</name>
</gene>
<dbReference type="GO" id="GO:0071038">
    <property type="term" value="P:TRAMP-dependent tRNA surveillance pathway"/>
    <property type="evidence" value="ECO:0007669"/>
    <property type="project" value="TreeGrafter"/>
</dbReference>
<evidence type="ECO:0000256" key="7">
    <source>
        <dbReference type="ARBA" id="ARBA00022884"/>
    </source>
</evidence>
<dbReference type="GO" id="GO:0034475">
    <property type="term" value="P:U4 snRNA 3'-end processing"/>
    <property type="evidence" value="ECO:0007669"/>
    <property type="project" value="TreeGrafter"/>
</dbReference>
<dbReference type="InterPro" id="IPR027408">
    <property type="entry name" value="PNPase/RNase_PH_dom_sf"/>
</dbReference>
<evidence type="ECO:0000256" key="4">
    <source>
        <dbReference type="ARBA" id="ARBA00022490"/>
    </source>
</evidence>
<dbReference type="InterPro" id="IPR020568">
    <property type="entry name" value="Ribosomal_Su5_D2-typ_SF"/>
</dbReference>
<dbReference type="Gene3D" id="3.30.230.70">
    <property type="entry name" value="GHMP Kinase, N-terminal domain"/>
    <property type="match status" value="1"/>
</dbReference>
<name>A0AAF1BTH7_9TREE</name>
<dbReference type="GO" id="GO:0035925">
    <property type="term" value="F:mRNA 3'-UTR AU-rich region binding"/>
    <property type="evidence" value="ECO:0007669"/>
    <property type="project" value="TreeGrafter"/>
</dbReference>
<keyword evidence="12" id="KW-1185">Reference proteome</keyword>
<dbReference type="GO" id="GO:0016075">
    <property type="term" value="P:rRNA catabolic process"/>
    <property type="evidence" value="ECO:0007669"/>
    <property type="project" value="TreeGrafter"/>
</dbReference>
<keyword evidence="5" id="KW-0698">rRNA processing</keyword>
<accession>A0AAF1BTH7</accession>
<dbReference type="GO" id="GO:0005730">
    <property type="term" value="C:nucleolus"/>
    <property type="evidence" value="ECO:0007669"/>
    <property type="project" value="UniProtKB-SubCell"/>
</dbReference>
<protein>
    <recommendedName>
        <fullName evidence="9">Ribosomal RNA-processing protein 43</fullName>
    </recommendedName>
</protein>
<dbReference type="AlphaFoldDB" id="A0AAF1BTH7"/>
<dbReference type="FunFam" id="3.30.230.70:FF:000017">
    <property type="entry name" value="Exosome complex component Rrp42"/>
    <property type="match status" value="1"/>
</dbReference>